<dbReference type="Pfam" id="PF12945">
    <property type="entry name" value="PilZNR"/>
    <property type="match status" value="1"/>
</dbReference>
<evidence type="ECO:0000259" key="2">
    <source>
        <dbReference type="Pfam" id="PF12945"/>
    </source>
</evidence>
<sequence length="205" mass="22926">MEPVPFFKTGQEIILEKDSKPTKSKLRGWKVGHYLLVDTPDISWTSPQNTPIIGRFLGGATYYGFSTRVLGLLREVNLLALGYPDDIVETSSRQHLRFDTTIPVEIVNENGSAENNVAGVITNISESGCQLVLAAPCNVDEKLYLRIHFPTGSRIEKIGCIVRSVNKINDKFSCGVLFDIIDDDELIPLKEFINTVSEYNIVDHR</sequence>
<accession>A0A3B1CCM0</accession>
<dbReference type="GO" id="GO:0035438">
    <property type="term" value="F:cyclic-di-GMP binding"/>
    <property type="evidence" value="ECO:0007669"/>
    <property type="project" value="InterPro"/>
</dbReference>
<evidence type="ECO:0008006" key="4">
    <source>
        <dbReference type="Google" id="ProtNLM"/>
    </source>
</evidence>
<dbReference type="EMBL" id="UOGB01000295">
    <property type="protein sequence ID" value="VAX24401.1"/>
    <property type="molecule type" value="Genomic_DNA"/>
</dbReference>
<reference evidence="3" key="1">
    <citation type="submission" date="2018-06" db="EMBL/GenBank/DDBJ databases">
        <authorList>
            <person name="Zhirakovskaya E."/>
        </authorList>
    </citation>
    <scope>NUCLEOTIDE SEQUENCE</scope>
</reference>
<proteinExistence type="predicted"/>
<protein>
    <recommendedName>
        <fullName evidence="4">PilZ domain-containing protein</fullName>
    </recommendedName>
</protein>
<dbReference type="Pfam" id="PF07238">
    <property type="entry name" value="PilZ"/>
    <property type="match status" value="1"/>
</dbReference>
<evidence type="ECO:0000313" key="3">
    <source>
        <dbReference type="EMBL" id="VAX24401.1"/>
    </source>
</evidence>
<feature type="domain" description="PilZ" evidence="1">
    <location>
        <begin position="93"/>
        <end position="193"/>
    </location>
</feature>
<organism evidence="3">
    <name type="scientific">hydrothermal vent metagenome</name>
    <dbReference type="NCBI Taxonomy" id="652676"/>
    <lineage>
        <taxon>unclassified sequences</taxon>
        <taxon>metagenomes</taxon>
        <taxon>ecological metagenomes</taxon>
    </lineage>
</organism>
<evidence type="ECO:0000259" key="1">
    <source>
        <dbReference type="Pfam" id="PF07238"/>
    </source>
</evidence>
<dbReference type="Gene3D" id="2.40.10.220">
    <property type="entry name" value="predicted glycosyltransferase like domains"/>
    <property type="match status" value="1"/>
</dbReference>
<dbReference type="InterPro" id="IPR009875">
    <property type="entry name" value="PilZ_domain"/>
</dbReference>
<feature type="domain" description="Type III secretion system flagellar brake protein YcgR PilZN" evidence="2">
    <location>
        <begin position="8"/>
        <end position="84"/>
    </location>
</feature>
<name>A0A3B1CCM0_9ZZZZ</name>
<dbReference type="AlphaFoldDB" id="A0A3B1CCM0"/>
<dbReference type="InterPro" id="IPR009926">
    <property type="entry name" value="T3SS_YcgR_PilZN"/>
</dbReference>
<dbReference type="SUPFAM" id="SSF141371">
    <property type="entry name" value="PilZ domain-like"/>
    <property type="match status" value="2"/>
</dbReference>
<gene>
    <name evidence="3" type="ORF">MNBD_NITROSPINAE03-1031</name>
</gene>